<gene>
    <name evidence="3" type="ORF">B7R25_04205</name>
</gene>
<keyword evidence="2" id="KW-0472">Membrane</keyword>
<name>A0A3E0WDV9_9MICO</name>
<keyword evidence="2" id="KW-1133">Transmembrane helix</keyword>
<organism evidence="3 4">
    <name type="scientific">Subtercola boreus</name>
    <dbReference type="NCBI Taxonomy" id="120213"/>
    <lineage>
        <taxon>Bacteria</taxon>
        <taxon>Bacillati</taxon>
        <taxon>Actinomycetota</taxon>
        <taxon>Actinomycetes</taxon>
        <taxon>Micrococcales</taxon>
        <taxon>Microbacteriaceae</taxon>
        <taxon>Subtercola</taxon>
    </lineage>
</organism>
<sequence length="120" mass="11515">MIAERAAVTRYVSAVIGFCAAGIAGLAGLSGILGATGSSAFGGGTAALLVGAFIGAAATAAIAIAIVLVTQGAGAAPEREARARRAAPRNVDLSTLVAQSHPDAAGHVRSRAPGDVLPAA</sequence>
<evidence type="ECO:0000313" key="3">
    <source>
        <dbReference type="EMBL" id="RFA28916.1"/>
    </source>
</evidence>
<dbReference type="InterPro" id="IPR045635">
    <property type="entry name" value="DUF6412"/>
</dbReference>
<dbReference type="AlphaFoldDB" id="A0A3E0WDV9"/>
<feature type="transmembrane region" description="Helical" evidence="2">
    <location>
        <begin position="46"/>
        <end position="69"/>
    </location>
</feature>
<protein>
    <submittedName>
        <fullName evidence="3">Uncharacterized protein</fullName>
    </submittedName>
</protein>
<dbReference type="RefSeq" id="WP_116417706.1">
    <property type="nucleotide sequence ID" value="NZ_NBXC01000008.1"/>
</dbReference>
<feature type="region of interest" description="Disordered" evidence="1">
    <location>
        <begin position="98"/>
        <end position="120"/>
    </location>
</feature>
<dbReference type="OrthoDB" id="5073968at2"/>
<reference evidence="3 4" key="1">
    <citation type="submission" date="2017-04" db="EMBL/GenBank/DDBJ databases">
        <title>Comparative genome analysis of Subtercola boreus.</title>
        <authorList>
            <person name="Cho Y.-J."/>
            <person name="Cho A."/>
            <person name="Kim O.-S."/>
            <person name="Lee J.-I."/>
        </authorList>
    </citation>
    <scope>NUCLEOTIDE SEQUENCE [LARGE SCALE GENOMIC DNA]</scope>
    <source>
        <strain evidence="3 4">P28004</strain>
    </source>
</reference>
<dbReference type="EMBL" id="NBXE01000008">
    <property type="protein sequence ID" value="RFA28916.1"/>
    <property type="molecule type" value="Genomic_DNA"/>
</dbReference>
<feature type="transmembrane region" description="Helical" evidence="2">
    <location>
        <begin position="12"/>
        <end position="34"/>
    </location>
</feature>
<dbReference type="Proteomes" id="UP000257080">
    <property type="component" value="Unassembled WGS sequence"/>
</dbReference>
<comment type="caution">
    <text evidence="3">The sequence shown here is derived from an EMBL/GenBank/DDBJ whole genome shotgun (WGS) entry which is preliminary data.</text>
</comment>
<evidence type="ECO:0000313" key="4">
    <source>
        <dbReference type="Proteomes" id="UP000257080"/>
    </source>
</evidence>
<accession>A0A3E0WDV9</accession>
<dbReference type="Pfam" id="PF19950">
    <property type="entry name" value="DUF6412"/>
    <property type="match status" value="1"/>
</dbReference>
<keyword evidence="2" id="KW-0812">Transmembrane</keyword>
<proteinExistence type="predicted"/>
<evidence type="ECO:0000256" key="2">
    <source>
        <dbReference type="SAM" id="Phobius"/>
    </source>
</evidence>
<evidence type="ECO:0000256" key="1">
    <source>
        <dbReference type="SAM" id="MobiDB-lite"/>
    </source>
</evidence>